<dbReference type="EMBL" id="QOIL01000011">
    <property type="protein sequence ID" value="RCG29503.1"/>
    <property type="molecule type" value="Genomic_DNA"/>
</dbReference>
<gene>
    <name evidence="2" type="ORF">DQ384_20950</name>
</gene>
<dbReference type="InterPro" id="IPR041496">
    <property type="entry name" value="YitH/HolE_GNAT"/>
</dbReference>
<protein>
    <submittedName>
        <fullName evidence="2">GNAT family N-acetyltransferase</fullName>
    </submittedName>
</protein>
<feature type="domain" description="N-acetyltransferase" evidence="1">
    <location>
        <begin position="15"/>
        <end position="159"/>
    </location>
</feature>
<proteinExistence type="predicted"/>
<reference evidence="2 3" key="1">
    <citation type="submission" date="2018-06" db="EMBL/GenBank/DDBJ databases">
        <title>Sphaerisporangium craniellae sp. nov., isolated from a marine sponge in the South China Sea.</title>
        <authorList>
            <person name="Li L."/>
        </authorList>
    </citation>
    <scope>NUCLEOTIDE SEQUENCE [LARGE SCALE GENOMIC DNA]</scope>
    <source>
        <strain evidence="2 3">CCTCC AA 208026</strain>
    </source>
</reference>
<organism evidence="2 3">
    <name type="scientific">Sphaerisporangium album</name>
    <dbReference type="NCBI Taxonomy" id="509200"/>
    <lineage>
        <taxon>Bacteria</taxon>
        <taxon>Bacillati</taxon>
        <taxon>Actinomycetota</taxon>
        <taxon>Actinomycetes</taxon>
        <taxon>Streptosporangiales</taxon>
        <taxon>Streptosporangiaceae</taxon>
        <taxon>Sphaerisporangium</taxon>
    </lineage>
</organism>
<accession>A0A367FGJ0</accession>
<dbReference type="Gene3D" id="3.40.630.30">
    <property type="match status" value="1"/>
</dbReference>
<dbReference type="Pfam" id="PF18014">
    <property type="entry name" value="Acetyltransf_18"/>
    <property type="match status" value="1"/>
</dbReference>
<keyword evidence="2" id="KW-0808">Transferase</keyword>
<dbReference type="InterPro" id="IPR052729">
    <property type="entry name" value="Acyl/Acetyltrans_Enzymes"/>
</dbReference>
<dbReference type="InterPro" id="IPR000182">
    <property type="entry name" value="GNAT_dom"/>
</dbReference>
<dbReference type="Pfam" id="PF13673">
    <property type="entry name" value="Acetyltransf_10"/>
    <property type="match status" value="1"/>
</dbReference>
<name>A0A367FGJ0_9ACTN</name>
<dbReference type="Proteomes" id="UP000253094">
    <property type="component" value="Unassembled WGS sequence"/>
</dbReference>
<evidence type="ECO:0000313" key="3">
    <source>
        <dbReference type="Proteomes" id="UP000253094"/>
    </source>
</evidence>
<dbReference type="AlphaFoldDB" id="A0A367FGJ0"/>
<sequence length="290" mass="30814">MYVIDSTGRPSATDMPVRRLGLGDLRDCLLLAIDRQWLPEEAKWRLLFEVGEVYGIDDPCGGLAGTVVLARYGRDLGAVSMVLVATRYGRMGLGRRLMLHVLDRAGDATVFLSATEYGRGLYQKLGFRAVGEIVTHIGHLRPEPEDFKHDGLRPARDADLAAIRGLDAHASGAPRADLITRLSSIAEQTRVAERGGEVVGFGAAWRNVDNVVVGPVIADSTAMARGLIAGLASELHGPVRLDLGAGEAGLSGWAAARGMPPAFTTTLMTRGGPLPGARARIYAPVMLALG</sequence>
<dbReference type="SUPFAM" id="SSF55729">
    <property type="entry name" value="Acyl-CoA N-acyltransferases (Nat)"/>
    <property type="match status" value="1"/>
</dbReference>
<dbReference type="InterPro" id="IPR016181">
    <property type="entry name" value="Acyl_CoA_acyltransferase"/>
</dbReference>
<comment type="caution">
    <text evidence="2">The sequence shown here is derived from an EMBL/GenBank/DDBJ whole genome shotgun (WGS) entry which is preliminary data.</text>
</comment>
<dbReference type="PANTHER" id="PTHR47237">
    <property type="entry name" value="SLL0310 PROTEIN"/>
    <property type="match status" value="1"/>
</dbReference>
<dbReference type="GO" id="GO:0016747">
    <property type="term" value="F:acyltransferase activity, transferring groups other than amino-acyl groups"/>
    <property type="evidence" value="ECO:0007669"/>
    <property type="project" value="InterPro"/>
</dbReference>
<dbReference type="PROSITE" id="PS51186">
    <property type="entry name" value="GNAT"/>
    <property type="match status" value="1"/>
</dbReference>
<dbReference type="PANTHER" id="PTHR47237:SF2">
    <property type="entry name" value="BLL4206 PROTEIN"/>
    <property type="match status" value="1"/>
</dbReference>
<evidence type="ECO:0000313" key="2">
    <source>
        <dbReference type="EMBL" id="RCG29503.1"/>
    </source>
</evidence>
<evidence type="ECO:0000259" key="1">
    <source>
        <dbReference type="PROSITE" id="PS51186"/>
    </source>
</evidence>
<dbReference type="Gene3D" id="3.40.630.90">
    <property type="match status" value="1"/>
</dbReference>
<keyword evidence="3" id="KW-1185">Reference proteome</keyword>